<sequence length="70" mass="7799">MTHIAQTQTALAAFLPCVVAQARLADIHDSLTLALDATENRHGYTQTEREARSYIRSAIRQTQRLMGDEA</sequence>
<name>A0A934VZC9_9RHOB</name>
<organism evidence="1 2">
    <name type="scientific">Paracoccus caeni</name>
    <dbReference type="NCBI Taxonomy" id="657651"/>
    <lineage>
        <taxon>Bacteria</taxon>
        <taxon>Pseudomonadati</taxon>
        <taxon>Pseudomonadota</taxon>
        <taxon>Alphaproteobacteria</taxon>
        <taxon>Rhodobacterales</taxon>
        <taxon>Paracoccaceae</taxon>
        <taxon>Paracoccus</taxon>
    </lineage>
</organism>
<keyword evidence="2" id="KW-1185">Reference proteome</keyword>
<evidence type="ECO:0000313" key="1">
    <source>
        <dbReference type="EMBL" id="MBK4215700.1"/>
    </source>
</evidence>
<dbReference type="RefSeq" id="WP_200684988.1">
    <property type="nucleotide sequence ID" value="NZ_JAEPRQ010000002.1"/>
</dbReference>
<dbReference type="EMBL" id="JAEPRQ010000002">
    <property type="protein sequence ID" value="MBK4215700.1"/>
    <property type="molecule type" value="Genomic_DNA"/>
</dbReference>
<dbReference type="Proteomes" id="UP000640485">
    <property type="component" value="Unassembled WGS sequence"/>
</dbReference>
<accession>A0A934VZC9</accession>
<comment type="caution">
    <text evidence="1">The sequence shown here is derived from an EMBL/GenBank/DDBJ whole genome shotgun (WGS) entry which is preliminary data.</text>
</comment>
<dbReference type="AlphaFoldDB" id="A0A934VZC9"/>
<proteinExistence type="predicted"/>
<gene>
    <name evidence="1" type="ORF">JJJ17_07170</name>
</gene>
<evidence type="ECO:0000313" key="2">
    <source>
        <dbReference type="Proteomes" id="UP000640485"/>
    </source>
</evidence>
<reference evidence="1" key="1">
    <citation type="submission" date="2021-01" db="EMBL/GenBank/DDBJ databases">
        <title>Paracoccus amoyensis sp. nov., isolated from the surface seawater along the coast of Xiamen Island, China.</title>
        <authorList>
            <person name="Lyu L."/>
        </authorList>
    </citation>
    <scope>NUCLEOTIDE SEQUENCE</scope>
    <source>
        <strain evidence="1">MJ17</strain>
    </source>
</reference>
<protein>
    <submittedName>
        <fullName evidence="1">Uncharacterized protein</fullName>
    </submittedName>
</protein>